<dbReference type="EMBL" id="AOIA01000071">
    <property type="protein sequence ID" value="ELY62168.1"/>
    <property type="molecule type" value="Genomic_DNA"/>
</dbReference>
<evidence type="ECO:0000313" key="3">
    <source>
        <dbReference type="Proteomes" id="UP000011531"/>
    </source>
</evidence>
<dbReference type="Pfam" id="PF07167">
    <property type="entry name" value="PhaC_N"/>
    <property type="match status" value="1"/>
</dbReference>
<accession>L9XNE8</accession>
<comment type="caution">
    <text evidence="2">The sequence shown here is derived from an EMBL/GenBank/DDBJ whole genome shotgun (WGS) entry which is preliminary data.</text>
</comment>
<dbReference type="Proteomes" id="UP000011531">
    <property type="component" value="Unassembled WGS sequence"/>
</dbReference>
<organism evidence="2 3">
    <name type="scientific">Natronococcus jeotgali DSM 18795</name>
    <dbReference type="NCBI Taxonomy" id="1227498"/>
    <lineage>
        <taxon>Archaea</taxon>
        <taxon>Methanobacteriati</taxon>
        <taxon>Methanobacteriota</taxon>
        <taxon>Stenosarchaea group</taxon>
        <taxon>Halobacteria</taxon>
        <taxon>Halobacteriales</taxon>
        <taxon>Natrialbaceae</taxon>
        <taxon>Natronococcus</taxon>
    </lineage>
</organism>
<feature type="domain" description="Poly-beta-hydroxybutyrate polymerase N-terminal" evidence="1">
    <location>
        <begin position="32"/>
        <end position="78"/>
    </location>
</feature>
<gene>
    <name evidence="2" type="ORF">C492_08425</name>
</gene>
<name>L9XNE8_9EURY</name>
<dbReference type="AlphaFoldDB" id="L9XNE8"/>
<dbReference type="PATRIC" id="fig|1227498.3.peg.1657"/>
<dbReference type="STRING" id="1227498.C492_08425"/>
<reference evidence="2 3" key="1">
    <citation type="journal article" date="2014" name="PLoS Genet.">
        <title>Phylogenetically driven sequencing of extremely halophilic archaea reveals strategies for static and dynamic osmo-response.</title>
        <authorList>
            <person name="Becker E.A."/>
            <person name="Seitzer P.M."/>
            <person name="Tritt A."/>
            <person name="Larsen D."/>
            <person name="Krusor M."/>
            <person name="Yao A.I."/>
            <person name="Wu D."/>
            <person name="Madern D."/>
            <person name="Eisen J.A."/>
            <person name="Darling A.E."/>
            <person name="Facciotti M.T."/>
        </authorList>
    </citation>
    <scope>NUCLEOTIDE SEQUENCE [LARGE SCALE GENOMIC DNA]</scope>
    <source>
        <strain evidence="2 3">DSM 18795</strain>
    </source>
</reference>
<sequence length="94" mass="10601">MRNRSCEIVDTITEPLHKLSVTKERLDEASTVEVGQTPSEVVSTEDMLELHHYEPKTDKQDDVPILVIAALINKSYILGSWIATFRQTDFVAVS</sequence>
<dbReference type="InterPro" id="IPR010941">
    <property type="entry name" value="PhaC_N"/>
</dbReference>
<keyword evidence="3" id="KW-1185">Reference proteome</keyword>
<proteinExistence type="predicted"/>
<evidence type="ECO:0000313" key="2">
    <source>
        <dbReference type="EMBL" id="ELY62168.1"/>
    </source>
</evidence>
<protein>
    <submittedName>
        <fullName evidence="2">Poly(R)-hydroxyalkanoic acid synthase, class III, PhaC subunit</fullName>
    </submittedName>
</protein>
<evidence type="ECO:0000259" key="1">
    <source>
        <dbReference type="Pfam" id="PF07167"/>
    </source>
</evidence>
<dbReference type="GO" id="GO:0042619">
    <property type="term" value="P:poly-hydroxybutyrate biosynthetic process"/>
    <property type="evidence" value="ECO:0007669"/>
    <property type="project" value="InterPro"/>
</dbReference>